<dbReference type="Proteomes" id="UP001156694">
    <property type="component" value="Unassembled WGS sequence"/>
</dbReference>
<sequence>MIDLGKYSETVLVSYAVSILLLALLIWITFAQSKSAKKALLAEEARNAKANENA</sequence>
<accession>A0ABQ5VTG1</accession>
<comment type="caution">
    <text evidence="13">The sequence shown here is derived from an EMBL/GenBank/DDBJ whole genome shotgun (WGS) entry which is preliminary data.</text>
</comment>
<proteinExistence type="inferred from homology"/>
<dbReference type="Pfam" id="PF04995">
    <property type="entry name" value="CcmD"/>
    <property type="match status" value="1"/>
</dbReference>
<protein>
    <recommendedName>
        <fullName evidence="4 12">Heme exporter protein D</fullName>
    </recommendedName>
</protein>
<dbReference type="RefSeq" id="WP_284376632.1">
    <property type="nucleotide sequence ID" value="NZ_BSNN01000002.1"/>
</dbReference>
<organism evidence="13 14">
    <name type="scientific">Amylibacter marinus</name>
    <dbReference type="NCBI Taxonomy" id="1475483"/>
    <lineage>
        <taxon>Bacteria</taxon>
        <taxon>Pseudomonadati</taxon>
        <taxon>Pseudomonadota</taxon>
        <taxon>Alphaproteobacteria</taxon>
        <taxon>Rhodobacterales</taxon>
        <taxon>Paracoccaceae</taxon>
        <taxon>Amylibacter</taxon>
    </lineage>
</organism>
<evidence type="ECO:0000256" key="11">
    <source>
        <dbReference type="ARBA" id="ARBA00023136"/>
    </source>
</evidence>
<dbReference type="InterPro" id="IPR007078">
    <property type="entry name" value="Haem_export_protD_CcmD"/>
</dbReference>
<evidence type="ECO:0000256" key="10">
    <source>
        <dbReference type="ARBA" id="ARBA00022989"/>
    </source>
</evidence>
<reference evidence="14" key="1">
    <citation type="journal article" date="2019" name="Int. J. Syst. Evol. Microbiol.">
        <title>The Global Catalogue of Microorganisms (GCM) 10K type strain sequencing project: providing services to taxonomists for standard genome sequencing and annotation.</title>
        <authorList>
            <consortium name="The Broad Institute Genomics Platform"/>
            <consortium name="The Broad Institute Genome Sequencing Center for Infectious Disease"/>
            <person name="Wu L."/>
            <person name="Ma J."/>
        </authorList>
    </citation>
    <scope>NUCLEOTIDE SEQUENCE [LARGE SCALE GENOMIC DNA]</scope>
    <source>
        <strain evidence="14">NBRC 110140</strain>
    </source>
</reference>
<keyword evidence="9 12" id="KW-0201">Cytochrome c-type biogenesis</keyword>
<evidence type="ECO:0000256" key="4">
    <source>
        <dbReference type="ARBA" id="ARBA00016461"/>
    </source>
</evidence>
<keyword evidence="8 12" id="KW-0812">Transmembrane</keyword>
<evidence type="ECO:0000313" key="13">
    <source>
        <dbReference type="EMBL" id="GLQ34715.1"/>
    </source>
</evidence>
<evidence type="ECO:0000256" key="1">
    <source>
        <dbReference type="ARBA" id="ARBA00002442"/>
    </source>
</evidence>
<dbReference type="NCBIfam" id="TIGR03141">
    <property type="entry name" value="cytochro_ccmD"/>
    <property type="match status" value="1"/>
</dbReference>
<evidence type="ECO:0000313" key="14">
    <source>
        <dbReference type="Proteomes" id="UP001156694"/>
    </source>
</evidence>
<keyword evidence="10 12" id="KW-1133">Transmembrane helix</keyword>
<keyword evidence="5 12" id="KW-0813">Transport</keyword>
<dbReference type="EMBL" id="BSNN01000002">
    <property type="protein sequence ID" value="GLQ34715.1"/>
    <property type="molecule type" value="Genomic_DNA"/>
</dbReference>
<evidence type="ECO:0000256" key="5">
    <source>
        <dbReference type="ARBA" id="ARBA00022448"/>
    </source>
</evidence>
<evidence type="ECO:0000256" key="12">
    <source>
        <dbReference type="RuleBase" id="RU363101"/>
    </source>
</evidence>
<evidence type="ECO:0000256" key="6">
    <source>
        <dbReference type="ARBA" id="ARBA00022475"/>
    </source>
</evidence>
<comment type="function">
    <text evidence="1 12">Required for the export of heme to the periplasm for the biogenesis of c-type cytochromes.</text>
</comment>
<keyword evidence="11 12" id="KW-0472">Membrane</keyword>
<evidence type="ECO:0000256" key="2">
    <source>
        <dbReference type="ARBA" id="ARBA00004377"/>
    </source>
</evidence>
<evidence type="ECO:0000256" key="9">
    <source>
        <dbReference type="ARBA" id="ARBA00022748"/>
    </source>
</evidence>
<keyword evidence="6 12" id="KW-1003">Cell membrane</keyword>
<feature type="transmembrane region" description="Helical" evidence="12">
    <location>
        <begin position="12"/>
        <end position="30"/>
    </location>
</feature>
<keyword evidence="7 12" id="KW-0997">Cell inner membrane</keyword>
<comment type="subcellular location">
    <subcellularLocation>
        <location evidence="2 12">Cell inner membrane</location>
        <topology evidence="2 12">Single-pass membrane protein</topology>
    </subcellularLocation>
</comment>
<comment type="similarity">
    <text evidence="3 12">Belongs to the CcmD/CycX/HelD family.</text>
</comment>
<gene>
    <name evidence="13" type="ORF">GCM10007939_09980</name>
</gene>
<evidence type="ECO:0000256" key="3">
    <source>
        <dbReference type="ARBA" id="ARBA00008741"/>
    </source>
</evidence>
<name>A0ABQ5VTG1_9RHOB</name>
<keyword evidence="14" id="KW-1185">Reference proteome</keyword>
<evidence type="ECO:0000256" key="8">
    <source>
        <dbReference type="ARBA" id="ARBA00022692"/>
    </source>
</evidence>
<evidence type="ECO:0000256" key="7">
    <source>
        <dbReference type="ARBA" id="ARBA00022519"/>
    </source>
</evidence>